<protein>
    <submittedName>
        <fullName evidence="1">Uncharacterized protein</fullName>
    </submittedName>
</protein>
<accession>A0AAW2GXQ5</accession>
<keyword evidence="2" id="KW-1185">Reference proteome</keyword>
<gene>
    <name evidence="1" type="ORF">PUN28_000093</name>
</gene>
<organism evidence="1 2">
    <name type="scientific">Cardiocondyla obscurior</name>
    <dbReference type="NCBI Taxonomy" id="286306"/>
    <lineage>
        <taxon>Eukaryota</taxon>
        <taxon>Metazoa</taxon>
        <taxon>Ecdysozoa</taxon>
        <taxon>Arthropoda</taxon>
        <taxon>Hexapoda</taxon>
        <taxon>Insecta</taxon>
        <taxon>Pterygota</taxon>
        <taxon>Neoptera</taxon>
        <taxon>Endopterygota</taxon>
        <taxon>Hymenoptera</taxon>
        <taxon>Apocrita</taxon>
        <taxon>Aculeata</taxon>
        <taxon>Formicoidea</taxon>
        <taxon>Formicidae</taxon>
        <taxon>Myrmicinae</taxon>
        <taxon>Cardiocondyla</taxon>
    </lineage>
</organism>
<name>A0AAW2GXQ5_9HYME</name>
<sequence>MFYTSRSRAVQTKLKSNENYHKVSRVDKPFSRFSSFSSSFIKFQSQLILPVKKKKKIPATYIRIFTDDSHLTLQKNIKEFRNIINASRDIIIDMHFTANKLVVRRA</sequence>
<comment type="caution">
    <text evidence="1">The sequence shown here is derived from an EMBL/GenBank/DDBJ whole genome shotgun (WGS) entry which is preliminary data.</text>
</comment>
<reference evidence="1 2" key="1">
    <citation type="submission" date="2023-03" db="EMBL/GenBank/DDBJ databases">
        <title>High recombination rates correlate with genetic variation in Cardiocondyla obscurior ants.</title>
        <authorList>
            <person name="Errbii M."/>
        </authorList>
    </citation>
    <scope>NUCLEOTIDE SEQUENCE [LARGE SCALE GENOMIC DNA]</scope>
    <source>
        <strain evidence="1">Alpha-2009</strain>
        <tissue evidence="1">Whole body</tissue>
    </source>
</reference>
<evidence type="ECO:0000313" key="2">
    <source>
        <dbReference type="Proteomes" id="UP001430953"/>
    </source>
</evidence>
<proteinExistence type="predicted"/>
<dbReference type="AlphaFoldDB" id="A0AAW2GXQ5"/>
<evidence type="ECO:0000313" key="1">
    <source>
        <dbReference type="EMBL" id="KAL0132079.1"/>
    </source>
</evidence>
<dbReference type="Proteomes" id="UP001430953">
    <property type="component" value="Unassembled WGS sequence"/>
</dbReference>
<dbReference type="EMBL" id="JADYXP020000001">
    <property type="protein sequence ID" value="KAL0132079.1"/>
    <property type="molecule type" value="Genomic_DNA"/>
</dbReference>